<accession>A0AAW0V1Z0</accession>
<evidence type="ECO:0000313" key="2">
    <source>
        <dbReference type="Proteomes" id="UP001487740"/>
    </source>
</evidence>
<keyword evidence="2" id="KW-1185">Reference proteome</keyword>
<name>A0AAW0V1Z0_SCYPA</name>
<sequence length="102" mass="11524">MRGAGKEEALECRGGAGAITVWRGADGRVCTIQAVRPSYCVSRAWGLVSFTRAEGKQKEWESRPLKVLRDRTGHHEARQRFSTFLNYRERLKPAGQHHTTTV</sequence>
<protein>
    <submittedName>
        <fullName evidence="1">Uncharacterized protein</fullName>
    </submittedName>
</protein>
<organism evidence="1 2">
    <name type="scientific">Scylla paramamosain</name>
    <name type="common">Mud crab</name>
    <dbReference type="NCBI Taxonomy" id="85552"/>
    <lineage>
        <taxon>Eukaryota</taxon>
        <taxon>Metazoa</taxon>
        <taxon>Ecdysozoa</taxon>
        <taxon>Arthropoda</taxon>
        <taxon>Crustacea</taxon>
        <taxon>Multicrustacea</taxon>
        <taxon>Malacostraca</taxon>
        <taxon>Eumalacostraca</taxon>
        <taxon>Eucarida</taxon>
        <taxon>Decapoda</taxon>
        <taxon>Pleocyemata</taxon>
        <taxon>Brachyura</taxon>
        <taxon>Eubrachyura</taxon>
        <taxon>Portunoidea</taxon>
        <taxon>Portunidae</taxon>
        <taxon>Portuninae</taxon>
        <taxon>Scylla</taxon>
    </lineage>
</organism>
<gene>
    <name evidence="1" type="ORF">O3P69_007134</name>
</gene>
<evidence type="ECO:0000313" key="1">
    <source>
        <dbReference type="EMBL" id="KAK8406201.1"/>
    </source>
</evidence>
<dbReference type="AlphaFoldDB" id="A0AAW0V1Z0"/>
<dbReference type="Proteomes" id="UP001487740">
    <property type="component" value="Unassembled WGS sequence"/>
</dbReference>
<dbReference type="EMBL" id="JARAKH010000002">
    <property type="protein sequence ID" value="KAK8406201.1"/>
    <property type="molecule type" value="Genomic_DNA"/>
</dbReference>
<comment type="caution">
    <text evidence="1">The sequence shown here is derived from an EMBL/GenBank/DDBJ whole genome shotgun (WGS) entry which is preliminary data.</text>
</comment>
<reference evidence="1 2" key="1">
    <citation type="submission" date="2023-03" db="EMBL/GenBank/DDBJ databases">
        <title>High-quality genome of Scylla paramamosain provides insights in environmental adaptation.</title>
        <authorList>
            <person name="Zhang L."/>
        </authorList>
    </citation>
    <scope>NUCLEOTIDE SEQUENCE [LARGE SCALE GENOMIC DNA]</scope>
    <source>
        <strain evidence="1">LZ_2023a</strain>
        <tissue evidence="1">Muscle</tissue>
    </source>
</reference>
<proteinExistence type="predicted"/>